<organism evidence="1 2">
    <name type="scientific">Rhizobium sullae</name>
    <name type="common">Rhizobium hedysari</name>
    <dbReference type="NCBI Taxonomy" id="50338"/>
    <lineage>
        <taxon>Bacteria</taxon>
        <taxon>Pseudomonadati</taxon>
        <taxon>Pseudomonadota</taxon>
        <taxon>Alphaproteobacteria</taxon>
        <taxon>Hyphomicrobiales</taxon>
        <taxon>Rhizobiaceae</taxon>
        <taxon>Rhizobium/Agrobacterium group</taxon>
        <taxon>Rhizobium</taxon>
    </lineage>
</organism>
<accession>A0A4R3PUD4</accession>
<dbReference type="Proteomes" id="UP000294576">
    <property type="component" value="Unassembled WGS sequence"/>
</dbReference>
<reference evidence="1 2" key="1">
    <citation type="submission" date="2019-03" db="EMBL/GenBank/DDBJ databases">
        <title>Genomic Encyclopedia of Type Strains, Phase IV (KMG-V): Genome sequencing to study the core and pangenomes of soil and plant-associated prokaryotes.</title>
        <authorList>
            <person name="Whitman W."/>
        </authorList>
    </citation>
    <scope>NUCLEOTIDE SEQUENCE [LARGE SCALE GENOMIC DNA]</scope>
    <source>
        <strain evidence="1 2">Hc14</strain>
    </source>
</reference>
<evidence type="ECO:0000313" key="1">
    <source>
        <dbReference type="EMBL" id="TCU09660.1"/>
    </source>
</evidence>
<dbReference type="InterPro" id="IPR029058">
    <property type="entry name" value="AB_hydrolase_fold"/>
</dbReference>
<dbReference type="AlphaFoldDB" id="A0A4R3PUD4"/>
<name>A0A4R3PUD4_RHISU</name>
<dbReference type="EMBL" id="SMBH01000024">
    <property type="protein sequence ID" value="TCU09660.1"/>
    <property type="molecule type" value="Genomic_DNA"/>
</dbReference>
<sequence>MIGHDIGGQIVYAYLRAFPNAVSRAAILPGVPPWDKVIRNPRLWHFAFHAVPDLPERLVAGRQQEYFDFFFEAISARPAAVSQDARRRYAHSYATPSSLKAGFDWYRGFPRMRMTIPRVAAPRRRCCMCEARLRVVNFRLISKDCEAPTLLT</sequence>
<proteinExistence type="predicted"/>
<comment type="caution">
    <text evidence="1">The sequence shown here is derived from an EMBL/GenBank/DDBJ whole genome shotgun (WGS) entry which is preliminary data.</text>
</comment>
<protein>
    <recommendedName>
        <fullName evidence="3">Alpha/beta hydrolase family protein</fullName>
    </recommendedName>
</protein>
<evidence type="ECO:0008006" key="3">
    <source>
        <dbReference type="Google" id="ProtNLM"/>
    </source>
</evidence>
<evidence type="ECO:0000313" key="2">
    <source>
        <dbReference type="Proteomes" id="UP000294576"/>
    </source>
</evidence>
<dbReference type="Gene3D" id="3.40.50.1820">
    <property type="entry name" value="alpha/beta hydrolase"/>
    <property type="match status" value="1"/>
</dbReference>
<gene>
    <name evidence="1" type="ORF">EV132_12460</name>
</gene>
<dbReference type="SUPFAM" id="SSF53474">
    <property type="entry name" value="alpha/beta-Hydrolases"/>
    <property type="match status" value="1"/>
</dbReference>